<feature type="transmembrane region" description="Helical" evidence="1">
    <location>
        <begin position="89"/>
        <end position="110"/>
    </location>
</feature>
<gene>
    <name evidence="2" type="ORF">Fcan01_25758</name>
</gene>
<reference evidence="2 3" key="1">
    <citation type="submission" date="2015-12" db="EMBL/GenBank/DDBJ databases">
        <title>The genome of Folsomia candida.</title>
        <authorList>
            <person name="Faddeeva A."/>
            <person name="Derks M.F."/>
            <person name="Anvar Y."/>
            <person name="Smit S."/>
            <person name="Van Straalen N."/>
            <person name="Roelofs D."/>
        </authorList>
    </citation>
    <scope>NUCLEOTIDE SEQUENCE [LARGE SCALE GENOMIC DNA]</scope>
    <source>
        <strain evidence="2 3">VU population</strain>
        <tissue evidence="2">Whole body</tissue>
    </source>
</reference>
<feature type="transmembrane region" description="Helical" evidence="1">
    <location>
        <begin position="50"/>
        <end position="69"/>
    </location>
</feature>
<dbReference type="EMBL" id="LNIX01000038">
    <property type="protein sequence ID" value="OXA39578.1"/>
    <property type="molecule type" value="Genomic_DNA"/>
</dbReference>
<feature type="transmembrane region" description="Helical" evidence="1">
    <location>
        <begin position="277"/>
        <end position="310"/>
    </location>
</feature>
<dbReference type="Proteomes" id="UP000198287">
    <property type="component" value="Unassembled WGS sequence"/>
</dbReference>
<protein>
    <submittedName>
        <fullName evidence="2">Uncharacterized protein</fullName>
    </submittedName>
</protein>
<keyword evidence="1" id="KW-1133">Transmembrane helix</keyword>
<accession>A0A226D430</accession>
<keyword evidence="1" id="KW-0472">Membrane</keyword>
<sequence length="419" mass="48452">MLSSYFKVILTLQTVYFDHYPFLYKPPLEILSVKNGSGIRLSKVRQRFDLPLSLFPAFLFSAAIFLFVFSLLDRIPRVPNPRGDPRICAWTLLSIICFCGLVFYTLWFLVHRSEFIAVFNEGFRHESELRTDYNSTKKIKPRSTTEKGLFYIAKMTIWAFYIFTPIGTIFITYLNFDPLLPFFEFILSMFPTLRKILLLFALNSETLFTFGMFVTRVVSVTVFAYEAMRIILFGISIVLVWGNVIISLLTSISSLVDRFWRKIILQGFRRHLKFYKVLMIIFHSLDEATATLALLAATIGISGCMFIAVRLHSVNESYFTGFNLFVSVNSVIWAKIILDMLGNLCMVSVKVLRHFGTIGILRRMGRHENKLYLREVKYLKFLSIPVGLGTARFSSMTQEVKSKILMFMIEQVSNLLMTF</sequence>
<keyword evidence="1" id="KW-0812">Transmembrane</keyword>
<name>A0A226D430_FOLCA</name>
<evidence type="ECO:0000313" key="2">
    <source>
        <dbReference type="EMBL" id="OXA39578.1"/>
    </source>
</evidence>
<evidence type="ECO:0000256" key="1">
    <source>
        <dbReference type="SAM" id="Phobius"/>
    </source>
</evidence>
<feature type="transmembrane region" description="Helical" evidence="1">
    <location>
        <begin position="148"/>
        <end position="173"/>
    </location>
</feature>
<organism evidence="2 3">
    <name type="scientific">Folsomia candida</name>
    <name type="common">Springtail</name>
    <dbReference type="NCBI Taxonomy" id="158441"/>
    <lineage>
        <taxon>Eukaryota</taxon>
        <taxon>Metazoa</taxon>
        <taxon>Ecdysozoa</taxon>
        <taxon>Arthropoda</taxon>
        <taxon>Hexapoda</taxon>
        <taxon>Collembola</taxon>
        <taxon>Entomobryomorpha</taxon>
        <taxon>Isotomoidea</taxon>
        <taxon>Isotomidae</taxon>
        <taxon>Proisotominae</taxon>
        <taxon>Folsomia</taxon>
    </lineage>
</organism>
<proteinExistence type="predicted"/>
<dbReference type="AlphaFoldDB" id="A0A226D430"/>
<keyword evidence="3" id="KW-1185">Reference proteome</keyword>
<feature type="transmembrane region" description="Helical" evidence="1">
    <location>
        <begin position="207"/>
        <end position="225"/>
    </location>
</feature>
<evidence type="ECO:0000313" key="3">
    <source>
        <dbReference type="Proteomes" id="UP000198287"/>
    </source>
</evidence>
<comment type="caution">
    <text evidence="2">The sequence shown here is derived from an EMBL/GenBank/DDBJ whole genome shotgun (WGS) entry which is preliminary data.</text>
</comment>
<feature type="transmembrane region" description="Helical" evidence="1">
    <location>
        <begin position="231"/>
        <end position="256"/>
    </location>
</feature>